<evidence type="ECO:0000313" key="5">
    <source>
        <dbReference type="Proteomes" id="UP000238956"/>
    </source>
</evidence>
<dbReference type="InterPro" id="IPR037873">
    <property type="entry name" value="BamE-like"/>
</dbReference>
<reference evidence="4 5" key="2">
    <citation type="submission" date="2018-02" db="EMBL/GenBank/DDBJ databases">
        <title>Whole genome sequencing analysis of Streptococcus pluranimalium isolated from cattle infected mastitis in China.</title>
        <authorList>
            <person name="Zhang J.-R."/>
            <person name="Hu G.-Z."/>
        </authorList>
    </citation>
    <scope>NUCLEOTIDE SEQUENCE [LARGE SCALE GENOMIC DNA]</scope>
    <source>
        <strain evidence="4 5">TH11417</strain>
    </source>
</reference>
<accession>A0A2L0D1X8</accession>
<organism evidence="4 5">
    <name type="scientific">Streptococcus pluranimalium</name>
    <dbReference type="NCBI Taxonomy" id="82348"/>
    <lineage>
        <taxon>Bacteria</taxon>
        <taxon>Bacillati</taxon>
        <taxon>Bacillota</taxon>
        <taxon>Bacilli</taxon>
        <taxon>Lactobacillales</taxon>
        <taxon>Streptococcaceae</taxon>
        <taxon>Streptococcus</taxon>
    </lineage>
</organism>
<evidence type="ECO:0000256" key="2">
    <source>
        <dbReference type="SAM" id="MobiDB-lite"/>
    </source>
</evidence>
<dbReference type="EMBL" id="CP025536">
    <property type="protein sequence ID" value="AUW95796.1"/>
    <property type="molecule type" value="Genomic_DNA"/>
</dbReference>
<feature type="compositionally biased region" description="Low complexity" evidence="2">
    <location>
        <begin position="63"/>
        <end position="73"/>
    </location>
</feature>
<protein>
    <recommendedName>
        <fullName evidence="6">DUF3862 domain-containing protein</fullName>
    </recommendedName>
</protein>
<dbReference type="Proteomes" id="UP000238956">
    <property type="component" value="Chromosome"/>
</dbReference>
<dbReference type="PROSITE" id="PS51257">
    <property type="entry name" value="PROKAR_LIPOPROTEIN"/>
    <property type="match status" value="1"/>
</dbReference>
<evidence type="ECO:0008006" key="6">
    <source>
        <dbReference type="Google" id="ProtNLM"/>
    </source>
</evidence>
<keyword evidence="1 3" id="KW-0732">Signal</keyword>
<feature type="signal peptide" evidence="3">
    <location>
        <begin position="1"/>
        <end position="18"/>
    </location>
</feature>
<dbReference type="RefSeq" id="WP_104967138.1">
    <property type="nucleotide sequence ID" value="NZ_CP025536.1"/>
</dbReference>
<feature type="chain" id="PRO_5038376134" description="DUF3862 domain-containing protein" evidence="3">
    <location>
        <begin position="19"/>
        <end position="256"/>
    </location>
</feature>
<evidence type="ECO:0000256" key="3">
    <source>
        <dbReference type="SAM" id="SignalP"/>
    </source>
</evidence>
<dbReference type="KEGG" id="splr:C0J00_00970"/>
<evidence type="ECO:0000256" key="1">
    <source>
        <dbReference type="ARBA" id="ARBA00022729"/>
    </source>
</evidence>
<name>A0A2L0D1X8_9STRE</name>
<gene>
    <name evidence="4" type="ORF">C0J00_00970</name>
</gene>
<sequence>MKKKVWFGIVFLSALSLAACSSGQESSKEKDAPKASSSKTVKKAKSSSSSKSSSTSSKEKTESTVSETESSSTDMTPLEDVLTEKGQLSGVSEWEGFKAIVLDNALHVSVTGEDGTTKEVKTGKENENPTPYAQIVEKLGEPTADVGNGMVVWQTENAGIMLMLSGDFARSKTFEFKKGETISETAVNAVREGSTPKEVIDRLGMPSTISYQMNSTGLTWKDDKGQSNIVQFADNKVVSVMDGKSSANLSKAITGN</sequence>
<proteinExistence type="predicted"/>
<keyword evidence="5" id="KW-1185">Reference proteome</keyword>
<dbReference type="OrthoDB" id="9837228at2"/>
<feature type="compositionally biased region" description="Low complexity" evidence="2">
    <location>
        <begin position="46"/>
        <end position="56"/>
    </location>
</feature>
<evidence type="ECO:0000313" key="4">
    <source>
        <dbReference type="EMBL" id="AUW95796.1"/>
    </source>
</evidence>
<dbReference type="GeneID" id="98392482"/>
<feature type="region of interest" description="Disordered" evidence="2">
    <location>
        <begin position="22"/>
        <end position="80"/>
    </location>
</feature>
<dbReference type="AlphaFoldDB" id="A0A2L0D1X8"/>
<dbReference type="Gene3D" id="3.30.1450.10">
    <property type="match status" value="1"/>
</dbReference>
<reference evidence="4 5" key="1">
    <citation type="submission" date="2017-12" db="EMBL/GenBank/DDBJ databases">
        <authorList>
            <person name="Hurst M.R.H."/>
        </authorList>
    </citation>
    <scope>NUCLEOTIDE SEQUENCE [LARGE SCALE GENOMIC DNA]</scope>
    <source>
        <strain evidence="4 5">TH11417</strain>
    </source>
</reference>